<keyword evidence="1" id="KW-0175">Coiled coil</keyword>
<protein>
    <submittedName>
        <fullName evidence="3">Zinc ribbon domain protein</fullName>
    </submittedName>
</protein>
<proteinExistence type="predicted"/>
<organism evidence="3 4">
    <name type="scientific">Draconibacterium sediminis</name>
    <dbReference type="NCBI Taxonomy" id="1544798"/>
    <lineage>
        <taxon>Bacteria</taxon>
        <taxon>Pseudomonadati</taxon>
        <taxon>Bacteroidota</taxon>
        <taxon>Bacteroidia</taxon>
        <taxon>Marinilabiliales</taxon>
        <taxon>Prolixibacteraceae</taxon>
        <taxon>Draconibacterium</taxon>
    </lineage>
</organism>
<dbReference type="Gene3D" id="1.10.287.1490">
    <property type="match status" value="1"/>
</dbReference>
<name>A0A0D8JCG9_9BACT</name>
<evidence type="ECO:0000259" key="2">
    <source>
        <dbReference type="Pfam" id="PF02591"/>
    </source>
</evidence>
<comment type="caution">
    <text evidence="3">The sequence shown here is derived from an EMBL/GenBank/DDBJ whole genome shotgun (WGS) entry which is preliminary data.</text>
</comment>
<dbReference type="InterPro" id="IPR003743">
    <property type="entry name" value="Zf-RING_7"/>
</dbReference>
<keyword evidence="4" id="KW-1185">Reference proteome</keyword>
<dbReference type="RefSeq" id="WP_045026220.1">
    <property type="nucleotide sequence ID" value="NZ_CAJXKZ010000003.1"/>
</dbReference>
<dbReference type="PATRIC" id="fig|1544798.3.peg.878"/>
<dbReference type="STRING" id="1544798.LH29_04310"/>
<accession>A0A0D8JCG9</accession>
<dbReference type="Proteomes" id="UP000032544">
    <property type="component" value="Unassembled WGS sequence"/>
</dbReference>
<dbReference type="EMBL" id="JRHC01000001">
    <property type="protein sequence ID" value="KJF44685.1"/>
    <property type="molecule type" value="Genomic_DNA"/>
</dbReference>
<reference evidence="3 4" key="1">
    <citation type="submission" date="2014-09" db="EMBL/GenBank/DDBJ databases">
        <title>Draft Genome Sequence of Draconibacterium sp. JN14CK-3.</title>
        <authorList>
            <person name="Dong C."/>
            <person name="Lai Q."/>
            <person name="Shao Z."/>
        </authorList>
    </citation>
    <scope>NUCLEOTIDE SEQUENCE [LARGE SCALE GENOMIC DNA]</scope>
    <source>
        <strain evidence="3 4">JN14CK-3</strain>
    </source>
</reference>
<feature type="coiled-coil region" evidence="1">
    <location>
        <begin position="46"/>
        <end position="73"/>
    </location>
</feature>
<evidence type="ECO:0000256" key="1">
    <source>
        <dbReference type="SAM" id="Coils"/>
    </source>
</evidence>
<evidence type="ECO:0000313" key="3">
    <source>
        <dbReference type="EMBL" id="KJF44685.1"/>
    </source>
</evidence>
<dbReference type="AlphaFoldDB" id="A0A0D8JCG9"/>
<dbReference type="PANTHER" id="PTHR39082:SF1">
    <property type="entry name" value="SCAVENGER RECEPTOR CLASS A MEMBER 3"/>
    <property type="match status" value="1"/>
</dbReference>
<feature type="domain" description="C4-type zinc ribbon" evidence="2">
    <location>
        <begin position="213"/>
        <end position="245"/>
    </location>
</feature>
<dbReference type="Pfam" id="PF02591">
    <property type="entry name" value="Zn_ribbon_9"/>
    <property type="match status" value="1"/>
</dbReference>
<evidence type="ECO:0000313" key="4">
    <source>
        <dbReference type="Proteomes" id="UP000032544"/>
    </source>
</evidence>
<gene>
    <name evidence="3" type="ORF">LH29_04310</name>
</gene>
<sequence>MNAPYSRQEDKDISVEEKLRALHELQSVVSEVDKIKTLRGELPLEVQDLEDEIAGLKTRLVNLDDEVKNLDTSINNKKIAIKDSQALIVKYTEQQNNVRNNREFDSLSKEIEFQNLEIELSEKRIKEFTAEMAQKKEAITASKEQLKEREEDLDRKKNELSEITEETKIEEEKLKAKSEKIESFIEPRLLGAFKRIRKNARNGLAVVTIQRDACGGCFNKIPPQRQMDIASRKKIIVCEYCGRILVDQNINVVEDIAD</sequence>
<feature type="coiled-coil region" evidence="1">
    <location>
        <begin position="111"/>
        <end position="180"/>
    </location>
</feature>
<dbReference type="OrthoDB" id="9795058at2"/>
<dbReference type="PANTHER" id="PTHR39082">
    <property type="entry name" value="PHOSPHOLIPASE C-BETA-2-RELATED"/>
    <property type="match status" value="1"/>
</dbReference>
<dbReference type="InterPro" id="IPR052376">
    <property type="entry name" value="Oxidative_Scav/Glycosyltrans"/>
</dbReference>